<dbReference type="InterPro" id="IPR019734">
    <property type="entry name" value="TPR_rpt"/>
</dbReference>
<feature type="compositionally biased region" description="Polar residues" evidence="2">
    <location>
        <begin position="126"/>
        <end position="137"/>
    </location>
</feature>
<feature type="compositionally biased region" description="Acidic residues" evidence="2">
    <location>
        <begin position="1009"/>
        <end position="1019"/>
    </location>
</feature>
<dbReference type="Gene3D" id="1.25.40.10">
    <property type="entry name" value="Tetratricopeptide repeat domain"/>
    <property type="match status" value="5"/>
</dbReference>
<feature type="region of interest" description="Disordered" evidence="2">
    <location>
        <begin position="252"/>
        <end position="293"/>
    </location>
</feature>
<feature type="compositionally biased region" description="Basic residues" evidence="2">
    <location>
        <begin position="152"/>
        <end position="161"/>
    </location>
</feature>
<feature type="compositionally biased region" description="Basic and acidic residues" evidence="2">
    <location>
        <begin position="333"/>
        <end position="345"/>
    </location>
</feature>
<feature type="compositionally biased region" description="Acidic residues" evidence="2">
    <location>
        <begin position="13"/>
        <end position="29"/>
    </location>
</feature>
<dbReference type="InterPro" id="IPR011990">
    <property type="entry name" value="TPR-like_helical_dom_sf"/>
</dbReference>
<feature type="compositionally biased region" description="Polar residues" evidence="2">
    <location>
        <begin position="1"/>
        <end position="11"/>
    </location>
</feature>
<dbReference type="Pfam" id="PF13424">
    <property type="entry name" value="TPR_12"/>
    <property type="match status" value="2"/>
</dbReference>
<proteinExistence type="predicted"/>
<feature type="compositionally biased region" description="Low complexity" evidence="2">
    <location>
        <begin position="1922"/>
        <end position="1933"/>
    </location>
</feature>
<feature type="region of interest" description="Disordered" evidence="2">
    <location>
        <begin position="1009"/>
        <end position="1029"/>
    </location>
</feature>
<feature type="compositionally biased region" description="Low complexity" evidence="2">
    <location>
        <begin position="1413"/>
        <end position="1426"/>
    </location>
</feature>
<feature type="repeat" description="TPR" evidence="1">
    <location>
        <begin position="1971"/>
        <end position="2004"/>
    </location>
</feature>
<dbReference type="OrthoDB" id="1658288at2759"/>
<feature type="region of interest" description="Disordered" evidence="2">
    <location>
        <begin position="1405"/>
        <end position="1436"/>
    </location>
</feature>
<evidence type="ECO:0000256" key="2">
    <source>
        <dbReference type="SAM" id="MobiDB-lite"/>
    </source>
</evidence>
<gene>
    <name evidence="4" type="primary">LOC111129611</name>
</gene>
<feature type="repeat" description="TPR" evidence="1">
    <location>
        <begin position="2151"/>
        <end position="2184"/>
    </location>
</feature>
<keyword evidence="1" id="KW-0802">TPR repeat</keyword>
<evidence type="ECO:0000313" key="3">
    <source>
        <dbReference type="Proteomes" id="UP000694844"/>
    </source>
</evidence>
<feature type="region of interest" description="Disordered" evidence="2">
    <location>
        <begin position="1918"/>
        <end position="1941"/>
    </location>
</feature>
<feature type="compositionally biased region" description="Polar residues" evidence="2">
    <location>
        <begin position="258"/>
        <end position="279"/>
    </location>
</feature>
<dbReference type="PANTHER" id="PTHR19959">
    <property type="entry name" value="KINESIN LIGHT CHAIN"/>
    <property type="match status" value="1"/>
</dbReference>
<dbReference type="GeneID" id="111129611"/>
<evidence type="ECO:0000256" key="1">
    <source>
        <dbReference type="PROSITE-ProRule" id="PRU00339"/>
    </source>
</evidence>
<dbReference type="RefSeq" id="XP_022331775.1">
    <property type="nucleotide sequence ID" value="XM_022476067.1"/>
</dbReference>
<dbReference type="KEGG" id="cvn:111129611"/>
<keyword evidence="3" id="KW-1185">Reference proteome</keyword>
<evidence type="ECO:0000313" key="4">
    <source>
        <dbReference type="RefSeq" id="XP_022331775.1"/>
    </source>
</evidence>
<feature type="repeat" description="TPR" evidence="1">
    <location>
        <begin position="2248"/>
        <end position="2281"/>
    </location>
</feature>
<feature type="compositionally biased region" description="Polar residues" evidence="2">
    <location>
        <begin position="165"/>
        <end position="181"/>
    </location>
</feature>
<protein>
    <submittedName>
        <fullName evidence="4">Uncharacterized protein LOC111129611</fullName>
    </submittedName>
</protein>
<feature type="region of interest" description="Disordered" evidence="2">
    <location>
        <begin position="307"/>
        <end position="352"/>
    </location>
</feature>
<feature type="compositionally biased region" description="Basic and acidic residues" evidence="2">
    <location>
        <begin position="307"/>
        <end position="323"/>
    </location>
</feature>
<dbReference type="SUPFAM" id="SSF48452">
    <property type="entry name" value="TPR-like"/>
    <property type="match status" value="4"/>
</dbReference>
<sequence length="2511" mass="283171">MASYTDCSNAQPPEEEEEEEEEKEEEEFREEYFTIDLCTGQRIQENDMETETETQAQCDASDEEKAPDVVKTLQRKDSSENIVIEIRPNVQTPSPPPMELKRAGSMENVSAKDYLVVRANRKLKVQQKNLELQNSSSEQEDTKYKFPLKPPSRTKRIKAKKAVPNSVSKTPEINCENNSTSEGDHAETACVQKSSQRTDDEEITEEQGIQSSQNSEIHTDNNAGFEISNEITNTEHECGNDLPTDNVAKSYDEDSEKQLSVTCSTEAKSPGVNNVQSGARKSETDQENNTWQTSLGSEYLLIRQETENTDVKVDTNGDVKIEDSNPAVSNGENKSELDSNYHDSSFESGDEDDGVIQVTTFCMPKYDDDFDENNDDNLDELLKAVPQVNSDEEIFQANEHDKVNTSERFDLKPIPSQNQASTSGALFNTDICLGGHLSETNEHVSETKLNEDTDEIKNIFSDENSEILDENEEIKTDCNEQITLLFNPKNKPICEVSEIGTVSRETIPLEEKPCESFDESLAKEREDSNVKTLQNCTSNKEIFSEKNGTECAFQSTPVLESNTGISASLTNSTLATNTENISYRFNEENSIGVVDRVKFKPSVENDPVQSLTLESHPIFNANSKQPEEVLYLESENAKENSIESKKQQDLLNSRLGRPQQNVVMETQELDQSVVNQIEGDLEGSNVKDCSFVTENQPTDEDHNTDPLMNDQLSNGVVAPNTDTYEISDLCNEISSPQQGESFSCDECLCAEQQLSEGSSETASSVHTSEQSLPIETKQECLEFQESLAGNNFESSEATPVSDVLCSINNEHDNGIPELDDKIGCNIGTPDKKNVCIITLNSGNDRGTTGSECYILQSTANGLDGTISSSSNDNLSEGLLERESLGKSPLLVESLKSDGENFEINPLELSALIMSGNDSGILHVTEENDNQEENSHLSVFKHDLLLKNLKMKSCAKTDSVTTDGDYEVEEIMRNEVINGSEEVFQPISRVATEICNEFMEDRKEAVILDEEDTEDTDTEEAGQRSGRWSDNYLSGCTSGDSVYEDAQDSSGEDYTTWDTFQCSPSPLEDLEQVDTNEDNNFHDAITGEVLLLEPVENGESQENTSYQQYKTVINLDLVGEQSCDQMELATLDDQTLIGENRCVISIDRSDVSSTGISSKEKGESKNSCLMILPWRKRTRTCPCVLNKKRLQAIVKNCVKGHDKANHVKQQKRFYDIINSINKKETVNLQSALDFDNDMIWKLLKTLINPAEELFIQSETDTPGPSCSTEDPDLIKVLTYLHPSTNNTKFEFIPLKNPRKKTLPFNVRELFYREVSKARSKKKEVSRGLIFLKMITGKNKFIKEKGSSKEKKARKDKNKANAMVSSTVLRLSSAKPKDQDATIKSPSMFKMSSSLVLPKLTLIGRPGSSLPSAPSPKELLEGGLLSKKPPQEEEMSYDASPTLNSMLSAALDMLHTSRLDDAENQLLRLYQRMQEKPEENTRVLVQCLSNLSDICVRRSRMCRSNQMEWQWLVMHAIALLQYTVEICDSEMEATADNQDAEWFQEYHHTIIGKCKPLEDSFNRALYNCLKHEGRKFMDPYRSFSLPNTPTMPNRLGLFPLASSHQFYINPGLNYKYSSTLNKEKKESVDDISVGLDWLSKFYRYCNDRMQTKNLGDIYNKLFKKRSRVESLRHDDDADSVVSDSAGSLDWDHSDLQGIDELETEEPEESPINERSFALAVAECDMGNNGWDFFLNERKNCKFTSVVQVASQNLNNDAEKLENRTVSKTKENENEGKEKEIISPLHENSIKHTIAKSYARLAEKLLSEGDLDKAEVLFEQVLNIIEEIHDGTAGMLRFGANISKFLGTIKSKQGKTAEGLEYLNTALKTYRDLQDDASNIEIAVALLELGNGYSVGKNNDDGVFEDAIAAICEFFEKDLSDENMSSSTSSGKSDTTNPRTAEEEENIEEAIHCYKEALSLLNAYQNEKQMDVVAKSTMRLGDCYFMQKDYDRALECYEKSLTLFHSSSTLGRESVIEHAHVMCMVGVCSFMLHMYPRAVSTFDLALHLIKYAYGLTSTFIHALLLSMMGITYYKMKNYHKCVTMCYQGFEIFCSIHGEKLPTLPKRKFWLVCQILYVMGNSYNILNLHQKAVKYLTVARTLMMACKMRERRQFMRVLQVLGDCYFAQYDYKTALQFYNEALEYGDCESQVSFDEVFDPNAIGDNMTMHNQLVSKSAEAHISMQQYQNAVHYLEQAHEMQEDMGNDIKEDLIHTLTQLGQMHSKAGDVDQAIDSFNESLEVYREIHDGHLGKEMCATLGNLATMCYVKACLCEEIDRELEMILVTEQHFQDAMQLDLNPSVCVKYANFLYSQANYDDAIMYLEDALNIEGVEEVSDITYGGLEKVTLPDCLQDEVDCQEEVVLSPVILARYLLVLSHKALHQNEPALRSLIDLQEDVLDRDIPIFYSVLGYAMMELSLFEEAMWCFSCAVDIESDYKLALDNYCLCLCIYLYRTFVKGVEAICSHFKLPCYYNGY</sequence>
<feature type="compositionally biased region" description="Polar residues" evidence="2">
    <location>
        <begin position="207"/>
        <end position="220"/>
    </location>
</feature>
<dbReference type="SMART" id="SM00028">
    <property type="entry name" value="TPR"/>
    <property type="match status" value="11"/>
</dbReference>
<accession>A0A8B8DV62</accession>
<reference evidence="4" key="1">
    <citation type="submission" date="2025-08" db="UniProtKB">
        <authorList>
            <consortium name="RefSeq"/>
        </authorList>
    </citation>
    <scope>IDENTIFICATION</scope>
    <source>
        <tissue evidence="4">Whole sample</tissue>
    </source>
</reference>
<dbReference type="Proteomes" id="UP000694844">
    <property type="component" value="Chromosome 4"/>
</dbReference>
<dbReference type="PROSITE" id="PS50005">
    <property type="entry name" value="TPR"/>
    <property type="match status" value="3"/>
</dbReference>
<name>A0A8B8DV62_CRAVI</name>
<organism evidence="3 4">
    <name type="scientific">Crassostrea virginica</name>
    <name type="common">Eastern oyster</name>
    <dbReference type="NCBI Taxonomy" id="6565"/>
    <lineage>
        <taxon>Eukaryota</taxon>
        <taxon>Metazoa</taxon>
        <taxon>Spiralia</taxon>
        <taxon>Lophotrochozoa</taxon>
        <taxon>Mollusca</taxon>
        <taxon>Bivalvia</taxon>
        <taxon>Autobranchia</taxon>
        <taxon>Pteriomorphia</taxon>
        <taxon>Ostreida</taxon>
        <taxon>Ostreoidea</taxon>
        <taxon>Ostreidae</taxon>
        <taxon>Crassostrea</taxon>
    </lineage>
</organism>
<feature type="region of interest" description="Disordered" evidence="2">
    <location>
        <begin position="1671"/>
        <end position="1690"/>
    </location>
</feature>
<dbReference type="PANTHER" id="PTHR19959:SF119">
    <property type="entry name" value="FUNGAL LIPASE-LIKE DOMAIN-CONTAINING PROTEIN"/>
    <property type="match status" value="1"/>
</dbReference>
<feature type="region of interest" description="Disordered" evidence="2">
    <location>
        <begin position="126"/>
        <end position="220"/>
    </location>
</feature>
<feature type="region of interest" description="Disordered" evidence="2">
    <location>
        <begin position="1"/>
        <end position="67"/>
    </location>
</feature>